<dbReference type="EMBL" id="PHNJ01000013">
    <property type="protein sequence ID" value="TYL36910.1"/>
    <property type="molecule type" value="Genomic_DNA"/>
</dbReference>
<evidence type="ECO:0000313" key="2">
    <source>
        <dbReference type="Proteomes" id="UP000766904"/>
    </source>
</evidence>
<accession>A0A8J8TQH8</accession>
<dbReference type="OrthoDB" id="346396at2157"/>
<proteinExistence type="predicted"/>
<dbReference type="Proteomes" id="UP000766904">
    <property type="component" value="Unassembled WGS sequence"/>
</dbReference>
<name>A0A8J8TQH8_9EURY</name>
<reference evidence="1" key="1">
    <citation type="submission" date="2017-11" db="EMBL/GenBank/DDBJ databases">
        <authorList>
            <person name="Kajale S.C."/>
            <person name="Sharma A."/>
        </authorList>
    </citation>
    <scope>NUCLEOTIDE SEQUENCE</scope>
    <source>
        <strain evidence="1">LS1_42</strain>
    </source>
</reference>
<dbReference type="RefSeq" id="WP_148859656.1">
    <property type="nucleotide sequence ID" value="NZ_PHNJ01000013.1"/>
</dbReference>
<protein>
    <submittedName>
        <fullName evidence="1">Uncharacterized protein</fullName>
    </submittedName>
</protein>
<gene>
    <name evidence="1" type="ORF">CV102_19305</name>
</gene>
<keyword evidence="2" id="KW-1185">Reference proteome</keyword>
<sequence>MDDDEIASAATRFHEDVPHQFQVSLTMSMQTRERLRAIRDELNDSVGERLFTTNDVMRLALLGADRYHALASGEVQDLERVDEEQLLPLTAPIREVLEAENLLDSPERDSD</sequence>
<organism evidence="1 2">
    <name type="scientific">Natronococcus pandeyae</name>
    <dbReference type="NCBI Taxonomy" id="2055836"/>
    <lineage>
        <taxon>Archaea</taxon>
        <taxon>Methanobacteriati</taxon>
        <taxon>Methanobacteriota</taxon>
        <taxon>Stenosarchaea group</taxon>
        <taxon>Halobacteria</taxon>
        <taxon>Halobacteriales</taxon>
        <taxon>Natrialbaceae</taxon>
        <taxon>Natronococcus</taxon>
    </lineage>
</organism>
<dbReference type="AlphaFoldDB" id="A0A8J8TQH8"/>
<comment type="caution">
    <text evidence="1">The sequence shown here is derived from an EMBL/GenBank/DDBJ whole genome shotgun (WGS) entry which is preliminary data.</text>
</comment>
<evidence type="ECO:0000313" key="1">
    <source>
        <dbReference type="EMBL" id="TYL36910.1"/>
    </source>
</evidence>